<feature type="transmembrane region" description="Helical" evidence="6">
    <location>
        <begin position="241"/>
        <end position="263"/>
    </location>
</feature>
<keyword evidence="8" id="KW-1185">Reference proteome</keyword>
<keyword evidence="5 6" id="KW-0472">Membrane</keyword>
<organism evidence="7 8">
    <name type="scientific">Chelatococcus reniformis</name>
    <dbReference type="NCBI Taxonomy" id="1494448"/>
    <lineage>
        <taxon>Bacteria</taxon>
        <taxon>Pseudomonadati</taxon>
        <taxon>Pseudomonadota</taxon>
        <taxon>Alphaproteobacteria</taxon>
        <taxon>Hyphomicrobiales</taxon>
        <taxon>Chelatococcaceae</taxon>
        <taxon>Chelatococcus</taxon>
    </lineage>
</organism>
<accession>A0A916XQV9</accession>
<dbReference type="PANTHER" id="PTHR39087">
    <property type="entry name" value="UPF0104 MEMBRANE PROTEIN MJ1595"/>
    <property type="match status" value="1"/>
</dbReference>
<dbReference type="Pfam" id="PF03706">
    <property type="entry name" value="LPG_synthase_TM"/>
    <property type="match status" value="1"/>
</dbReference>
<dbReference type="InterPro" id="IPR022791">
    <property type="entry name" value="L-PG_synthase/AglD"/>
</dbReference>
<keyword evidence="2" id="KW-1003">Cell membrane</keyword>
<evidence type="ECO:0000256" key="4">
    <source>
        <dbReference type="ARBA" id="ARBA00022989"/>
    </source>
</evidence>
<sequence>MRSEVKEPDASGAALVTVAADADAAQASGRAADDVVHHARRRRFSILGGFASAVLFAAALYVLWRTVSQLDAADVRAAFSGVTGRQTCIALLLTCTSYVLLTGYDFLALRQMRLRVPYRTTALASFTSYAVSFTLGFPLVTAGTVRYWIYSAKGLRASQVATLTVIAGITFWLGMGVVLAWSLVREAGAIALLAHTRIAMNQIAGLVVFAVVAGYLVWVSIKHRAATIQGWRLELPGFRLTIGQMILGAGDVCAGAGVLYVLLPAGHGLSYETFLAIYVCACMLGIASHAPGGLGVFEATILVALSGLPGERVLGALLLFRLYYYLMPFVVALLLLGAHEVRKRLRARAWAAPP</sequence>
<dbReference type="RefSeq" id="WP_188612793.1">
    <property type="nucleotide sequence ID" value="NZ_BMGG01000014.1"/>
</dbReference>
<evidence type="ECO:0000313" key="8">
    <source>
        <dbReference type="Proteomes" id="UP000637002"/>
    </source>
</evidence>
<evidence type="ECO:0000256" key="1">
    <source>
        <dbReference type="ARBA" id="ARBA00004651"/>
    </source>
</evidence>
<comment type="subcellular location">
    <subcellularLocation>
        <location evidence="1">Cell membrane</location>
        <topology evidence="1">Multi-pass membrane protein</topology>
    </subcellularLocation>
</comment>
<keyword evidence="4 6" id="KW-1133">Transmembrane helix</keyword>
<evidence type="ECO:0000256" key="2">
    <source>
        <dbReference type="ARBA" id="ARBA00022475"/>
    </source>
</evidence>
<feature type="transmembrane region" description="Helical" evidence="6">
    <location>
        <begin position="161"/>
        <end position="183"/>
    </location>
</feature>
<feature type="transmembrane region" description="Helical" evidence="6">
    <location>
        <begin position="275"/>
        <end position="297"/>
    </location>
</feature>
<evidence type="ECO:0000313" key="7">
    <source>
        <dbReference type="EMBL" id="GGC93564.1"/>
    </source>
</evidence>
<keyword evidence="3 6" id="KW-0812">Transmembrane</keyword>
<name>A0A916XQV9_9HYPH</name>
<reference evidence="7" key="2">
    <citation type="submission" date="2020-09" db="EMBL/GenBank/DDBJ databases">
        <authorList>
            <person name="Sun Q."/>
            <person name="Zhou Y."/>
        </authorList>
    </citation>
    <scope>NUCLEOTIDE SEQUENCE</scope>
    <source>
        <strain evidence="7">CGMCC 1.12919</strain>
    </source>
</reference>
<protein>
    <submittedName>
        <fullName evidence="7">Membrane protein</fullName>
    </submittedName>
</protein>
<comment type="caution">
    <text evidence="7">The sequence shown here is derived from an EMBL/GenBank/DDBJ whole genome shotgun (WGS) entry which is preliminary data.</text>
</comment>
<evidence type="ECO:0000256" key="5">
    <source>
        <dbReference type="ARBA" id="ARBA00023136"/>
    </source>
</evidence>
<dbReference type="PANTHER" id="PTHR39087:SF2">
    <property type="entry name" value="UPF0104 MEMBRANE PROTEIN MJ1595"/>
    <property type="match status" value="1"/>
</dbReference>
<evidence type="ECO:0000256" key="6">
    <source>
        <dbReference type="SAM" id="Phobius"/>
    </source>
</evidence>
<dbReference type="GO" id="GO:0005886">
    <property type="term" value="C:plasma membrane"/>
    <property type="evidence" value="ECO:0007669"/>
    <property type="project" value="UniProtKB-SubCell"/>
</dbReference>
<dbReference type="AlphaFoldDB" id="A0A916XQV9"/>
<dbReference type="Proteomes" id="UP000637002">
    <property type="component" value="Unassembled WGS sequence"/>
</dbReference>
<feature type="transmembrane region" description="Helical" evidence="6">
    <location>
        <begin position="317"/>
        <end position="338"/>
    </location>
</feature>
<evidence type="ECO:0000256" key="3">
    <source>
        <dbReference type="ARBA" id="ARBA00022692"/>
    </source>
</evidence>
<feature type="transmembrane region" description="Helical" evidence="6">
    <location>
        <begin position="128"/>
        <end position="149"/>
    </location>
</feature>
<dbReference type="EMBL" id="BMGG01000014">
    <property type="protein sequence ID" value="GGC93564.1"/>
    <property type="molecule type" value="Genomic_DNA"/>
</dbReference>
<proteinExistence type="predicted"/>
<gene>
    <name evidence="7" type="ORF">GCM10010994_59200</name>
</gene>
<feature type="transmembrane region" description="Helical" evidence="6">
    <location>
        <begin position="203"/>
        <end position="221"/>
    </location>
</feature>
<reference evidence="7" key="1">
    <citation type="journal article" date="2014" name="Int. J. Syst. Evol. Microbiol.">
        <title>Complete genome sequence of Corynebacterium casei LMG S-19264T (=DSM 44701T), isolated from a smear-ripened cheese.</title>
        <authorList>
            <consortium name="US DOE Joint Genome Institute (JGI-PGF)"/>
            <person name="Walter F."/>
            <person name="Albersmeier A."/>
            <person name="Kalinowski J."/>
            <person name="Ruckert C."/>
        </authorList>
    </citation>
    <scope>NUCLEOTIDE SEQUENCE</scope>
    <source>
        <strain evidence="7">CGMCC 1.12919</strain>
    </source>
</reference>
<feature type="transmembrane region" description="Helical" evidence="6">
    <location>
        <begin position="84"/>
        <end position="107"/>
    </location>
</feature>
<feature type="transmembrane region" description="Helical" evidence="6">
    <location>
        <begin position="44"/>
        <end position="64"/>
    </location>
</feature>